<dbReference type="PANTHER" id="PTHR16275">
    <property type="entry name" value="COILED-COIL DOMAIN-CONTAINING PROTEIN 40"/>
    <property type="match status" value="1"/>
</dbReference>
<evidence type="ECO:0000256" key="1">
    <source>
        <dbReference type="SAM" id="Coils"/>
    </source>
</evidence>
<evidence type="ECO:0000313" key="3">
    <source>
        <dbReference type="EMBL" id="CEL64083.1"/>
    </source>
</evidence>
<reference evidence="3" key="4">
    <citation type="journal article" date="2015" name="PLoS ONE">
        <title>Comprehensive Evaluation of Toxoplasma gondii VEG and Neospora caninum LIV Genomes with Tachyzoite Stage Transcriptome and Proteome Defines Novel Transcript Features.</title>
        <authorList>
            <person name="Ramaprasad A."/>
            <person name="Mourier T."/>
            <person name="Naeem R."/>
            <person name="Malas T.B."/>
            <person name="Moussa E."/>
            <person name="Panigrahi A."/>
            <person name="Vermont S.J."/>
            <person name="Otto T.D."/>
            <person name="Wastling J."/>
            <person name="Pain A."/>
        </authorList>
    </citation>
    <scope>NUCLEOTIDE SEQUENCE</scope>
    <source>
        <strain evidence="3">Liverpool</strain>
    </source>
</reference>
<dbReference type="InParanoid" id="F0V713"/>
<feature type="coiled-coil region" evidence="1">
    <location>
        <begin position="42"/>
        <end position="450"/>
    </location>
</feature>
<dbReference type="AlphaFoldDB" id="F0V713"/>
<evidence type="ECO:0000313" key="4">
    <source>
        <dbReference type="Proteomes" id="UP000007494"/>
    </source>
</evidence>
<dbReference type="OrthoDB" id="330828at2759"/>
<dbReference type="eggNOG" id="ENOG502QQ91">
    <property type="taxonomic scope" value="Eukaryota"/>
</dbReference>
<protein>
    <submittedName>
        <fullName evidence="3">M protein, putative</fullName>
    </submittedName>
    <submittedName>
        <fullName evidence="2">Putative M protein</fullName>
    </submittedName>
</protein>
<dbReference type="OMA" id="RMQRIQK"/>
<dbReference type="GO" id="GO:0035082">
    <property type="term" value="P:axoneme assembly"/>
    <property type="evidence" value="ECO:0007669"/>
    <property type="project" value="InterPro"/>
</dbReference>
<gene>
    <name evidence="3" type="ORF">BN1204_000020</name>
    <name evidence="2" type="ORF">NCLIV_000020</name>
</gene>
<dbReference type="Proteomes" id="UP000007494">
    <property type="component" value="Chromosome Ia"/>
</dbReference>
<evidence type="ECO:0000313" key="2">
    <source>
        <dbReference type="EMBL" id="CBZ49504.1"/>
    </source>
</evidence>
<keyword evidence="4" id="KW-1185">Reference proteome</keyword>
<dbReference type="EMBL" id="LN714474">
    <property type="protein sequence ID" value="CEL64083.1"/>
    <property type="molecule type" value="Genomic_DNA"/>
</dbReference>
<organism evidence="2 4">
    <name type="scientific">Neospora caninum (strain Liverpool)</name>
    <dbReference type="NCBI Taxonomy" id="572307"/>
    <lineage>
        <taxon>Eukaryota</taxon>
        <taxon>Sar</taxon>
        <taxon>Alveolata</taxon>
        <taxon>Apicomplexa</taxon>
        <taxon>Conoidasida</taxon>
        <taxon>Coccidia</taxon>
        <taxon>Eucoccidiorida</taxon>
        <taxon>Eimeriorina</taxon>
        <taxon>Sarcocystidae</taxon>
        <taxon>Neospora</taxon>
    </lineage>
</organism>
<dbReference type="VEuPathDB" id="ToxoDB:NCLIV_000020"/>
<proteinExistence type="predicted"/>
<dbReference type="PANTHER" id="PTHR16275:SF8">
    <property type="entry name" value="COILED-COIL DOMAIN-CONTAINING PROTEIN 40"/>
    <property type="match status" value="1"/>
</dbReference>
<dbReference type="GO" id="GO:0005737">
    <property type="term" value="C:cytoplasm"/>
    <property type="evidence" value="ECO:0007669"/>
    <property type="project" value="TreeGrafter"/>
</dbReference>
<feature type="coiled-coil region" evidence="1">
    <location>
        <begin position="586"/>
        <end position="664"/>
    </location>
</feature>
<keyword evidence="1" id="KW-0175">Coiled coil</keyword>
<reference evidence="2" key="1">
    <citation type="submission" date="2011-02" db="EMBL/GenBank/DDBJ databases">
        <authorList>
            <person name="Aslett M."/>
        </authorList>
    </citation>
    <scope>NUCLEOTIDE SEQUENCE</scope>
    <source>
        <strain evidence="2">Liverpool</strain>
    </source>
</reference>
<sequence>MKIGDGNDEETAFVALPEKAKNDTPLIASDHPLLERVQQTLFQQLSSQLKSAQLEYAEKRDQDKRLAHLHEELGLRLYNTQQELLKLQGNLEQLTRVEEEMKARRNQAEANLDKGVQDLEAKQKELDGYVTKLNNAQHELNELKFAVSQAQTYNEQLEADIKLKRREMYKENATLQRRETEKMQQDFLIDELKEKLRDLNDQKCLYENQAAVQTTKIEAARAALHEAQREIEAVAADKQRLLQQWRSSVVGMQRREEALQTVKQMAKKQEEKELAIEAEMRGVQATVREAQEQNENLIAQHNTNTSHMETLQSQIASVERDVEMVEKENNMIQKSVQYTLQEVSRAEVALSHFRNQVKRARKLNEQCKRKEEELEQVQNDTARKKVEALELKARHTGLQEDLTRVQKALVEKEKLVDQYEAEIKKGHIEIDKKQQLVEKLNKEYDERRSKFDDEGSGPLEAKIKGMRSRIPEVKHTNEGQHQERGCATFVKRRLSAAYVTVLSTLPAQISAKKDEQLISQQKRIRLTSEIALNSKEIKEMQGAIKDMRTEMSWVNQLIVKQAEKQQTYERETQSLAHDFGIRMAEHEKLEAQLAETTQNIREEKAKLEEELVEAERQIMLWERKIFLEKEMHEALDPAVGQSELVAMKKEIHRMKLRLDQLKKCQEQMLSEMQRVRLISVSSESSGELDEKTQALVQEITDASTIAAVKKVRNDAKSLTDTLNQFTKQERPELAALFDTFQEWAAAINAAAMPPLPASRFVGE</sequence>
<dbReference type="EMBL" id="FR823380">
    <property type="protein sequence ID" value="CBZ49504.1"/>
    <property type="molecule type" value="Genomic_DNA"/>
</dbReference>
<reference evidence="2" key="2">
    <citation type="submission" date="2011-03" db="EMBL/GenBank/DDBJ databases">
        <title>Comparative genomics and transcriptomics of Neospora caninum and Toxoplasma gondii.</title>
        <authorList>
            <person name="Reid A.J."/>
            <person name="Sohal A."/>
            <person name="Harris D."/>
            <person name="Quail M."/>
            <person name="Sanders M."/>
            <person name="Berriman M."/>
            <person name="Wastling J.M."/>
            <person name="Pain A."/>
        </authorList>
    </citation>
    <scope>NUCLEOTIDE SEQUENCE</scope>
    <source>
        <strain evidence="2">Liverpool</strain>
    </source>
</reference>
<reference evidence="4" key="3">
    <citation type="journal article" date="2012" name="PLoS Pathog.">
        <title>Comparative genomics of the apicomplexan parasites Toxoplasma gondii and Neospora caninum: Coccidia differing in host range and transmission strategy.</title>
        <authorList>
            <person name="Reid A.J."/>
            <person name="Vermont S.J."/>
            <person name="Cotton J.A."/>
            <person name="Harris D."/>
            <person name="Hill-Cawthorne G.A."/>
            <person name="Konen-Waisman S."/>
            <person name="Latham S.M."/>
            <person name="Mourier T."/>
            <person name="Norton R."/>
            <person name="Quail M.A."/>
            <person name="Sanders M."/>
            <person name="Shanmugam D."/>
            <person name="Sohal A."/>
            <person name="Wasmuth J.D."/>
            <person name="Brunk B."/>
            <person name="Grigg M.E."/>
            <person name="Howard J.C."/>
            <person name="Parkinson J."/>
            <person name="Roos D.S."/>
            <person name="Trees A.J."/>
            <person name="Berriman M."/>
            <person name="Pain A."/>
            <person name="Wastling J.M."/>
        </authorList>
    </citation>
    <scope>NUCLEOTIDE SEQUENCE [LARGE SCALE GENOMIC DNA]</scope>
    <source>
        <strain evidence="4">Liverpool</strain>
    </source>
</reference>
<dbReference type="InterPro" id="IPR037386">
    <property type="entry name" value="CCDC40"/>
</dbReference>
<dbReference type="RefSeq" id="XP_003879539.1">
    <property type="nucleotide sequence ID" value="XM_003879490.1"/>
</dbReference>
<name>F0V713_NEOCL</name>
<accession>F0V713</accession>
<dbReference type="GeneID" id="13440515"/>